<feature type="signal peptide" evidence="2">
    <location>
        <begin position="1"/>
        <end position="28"/>
    </location>
</feature>
<dbReference type="EMBL" id="JBHRXK010000002">
    <property type="protein sequence ID" value="MFC3550298.1"/>
    <property type="molecule type" value="Genomic_DNA"/>
</dbReference>
<proteinExistence type="predicted"/>
<accession>A0ABV7RN89</accession>
<dbReference type="Proteomes" id="UP001595740">
    <property type="component" value="Unassembled WGS sequence"/>
</dbReference>
<dbReference type="RefSeq" id="WP_386758070.1">
    <property type="nucleotide sequence ID" value="NZ_JBHRXK010000002.1"/>
</dbReference>
<evidence type="ECO:0000256" key="2">
    <source>
        <dbReference type="SAM" id="SignalP"/>
    </source>
</evidence>
<dbReference type="Gene3D" id="2.30.30.40">
    <property type="entry name" value="SH3 Domains"/>
    <property type="match status" value="1"/>
</dbReference>
<feature type="transmembrane region" description="Helical" evidence="1">
    <location>
        <begin position="226"/>
        <end position="248"/>
    </location>
</feature>
<keyword evidence="1" id="KW-0472">Membrane</keyword>
<feature type="chain" id="PRO_5045297707" evidence="2">
    <location>
        <begin position="29"/>
        <end position="253"/>
    </location>
</feature>
<feature type="domain" description="SH3b" evidence="3">
    <location>
        <begin position="57"/>
        <end position="103"/>
    </location>
</feature>
<comment type="caution">
    <text evidence="4">The sequence shown here is derived from an EMBL/GenBank/DDBJ whole genome shotgun (WGS) entry which is preliminary data.</text>
</comment>
<evidence type="ECO:0000256" key="1">
    <source>
        <dbReference type="SAM" id="Phobius"/>
    </source>
</evidence>
<keyword evidence="2" id="KW-0732">Signal</keyword>
<dbReference type="InterPro" id="IPR003646">
    <property type="entry name" value="SH3-like_bac-type"/>
</dbReference>
<keyword evidence="1" id="KW-1133">Transmembrane helix</keyword>
<evidence type="ECO:0000259" key="3">
    <source>
        <dbReference type="Pfam" id="PF08239"/>
    </source>
</evidence>
<evidence type="ECO:0000313" key="5">
    <source>
        <dbReference type="Proteomes" id="UP001595740"/>
    </source>
</evidence>
<organism evidence="4 5">
    <name type="scientific">Lysobacter cavernae</name>
    <dbReference type="NCBI Taxonomy" id="1685901"/>
    <lineage>
        <taxon>Bacteria</taxon>
        <taxon>Pseudomonadati</taxon>
        <taxon>Pseudomonadota</taxon>
        <taxon>Gammaproteobacteria</taxon>
        <taxon>Lysobacterales</taxon>
        <taxon>Lysobacteraceae</taxon>
        <taxon>Lysobacter</taxon>
    </lineage>
</organism>
<name>A0ABV7RN89_9GAMM</name>
<reference evidence="5" key="1">
    <citation type="journal article" date="2019" name="Int. J. Syst. Evol. Microbiol.">
        <title>The Global Catalogue of Microorganisms (GCM) 10K type strain sequencing project: providing services to taxonomists for standard genome sequencing and annotation.</title>
        <authorList>
            <consortium name="The Broad Institute Genomics Platform"/>
            <consortium name="The Broad Institute Genome Sequencing Center for Infectious Disease"/>
            <person name="Wu L."/>
            <person name="Ma J."/>
        </authorList>
    </citation>
    <scope>NUCLEOTIDE SEQUENCE [LARGE SCALE GENOMIC DNA]</scope>
    <source>
        <strain evidence="5">KCTC 42875</strain>
    </source>
</reference>
<keyword evidence="1" id="KW-0812">Transmembrane</keyword>
<evidence type="ECO:0000313" key="4">
    <source>
        <dbReference type="EMBL" id="MFC3550298.1"/>
    </source>
</evidence>
<dbReference type="Pfam" id="PF08239">
    <property type="entry name" value="SH3_3"/>
    <property type="match status" value="1"/>
</dbReference>
<keyword evidence="5" id="KW-1185">Reference proteome</keyword>
<feature type="transmembrane region" description="Helical" evidence="1">
    <location>
        <begin position="158"/>
        <end position="180"/>
    </location>
</feature>
<sequence>MNITRQNRNSWLALLGILLLAVVPLAGAQCPRAAYTVGQINVHADAPTFSTGGGWQQAGVLESLPPNTRVTVCEERTVGIVDQRLWYRIEYDGRQGWVYSGWLRPGDGSTRREPAFFSFGLIATAVAAPAAPGGTVAASPMDDGLPRKVAGASVDQQALRLVALVFVLLGMVGKVVYDVIEKHGSKLTWKILSVEVAKPANFMKAVIAAPIACISMLQTGDYVFESGVAVALSFFLSFQNGFFWQTLLPARRN</sequence>
<gene>
    <name evidence="4" type="ORF">ACFOLC_04645</name>
</gene>
<protein>
    <submittedName>
        <fullName evidence="4">SH3 domain-containing protein</fullName>
    </submittedName>
</protein>